<keyword evidence="12 13" id="KW-0807">Transducer</keyword>
<evidence type="ECO:0000256" key="5">
    <source>
        <dbReference type="ARBA" id="ARBA00022725"/>
    </source>
</evidence>
<evidence type="ECO:0000256" key="2">
    <source>
        <dbReference type="ARBA" id="ARBA00022475"/>
    </source>
</evidence>
<keyword evidence="11" id="KW-0325">Glycoprotein</keyword>
<keyword evidence="9" id="KW-1015">Disulfide bond</keyword>
<evidence type="ECO:0000256" key="6">
    <source>
        <dbReference type="ARBA" id="ARBA00022989"/>
    </source>
</evidence>
<evidence type="ECO:0000313" key="17">
    <source>
        <dbReference type="Proteomes" id="UP001181693"/>
    </source>
</evidence>
<name>A0AAV3AVU5_PYXAD</name>
<dbReference type="PANTHER" id="PTHR24242:SF253">
    <property type="entry name" value="OLFACTORY RECEPTOR-RELATED"/>
    <property type="match status" value="1"/>
</dbReference>
<evidence type="ECO:0000256" key="8">
    <source>
        <dbReference type="ARBA" id="ARBA00023136"/>
    </source>
</evidence>
<evidence type="ECO:0000259" key="15">
    <source>
        <dbReference type="PROSITE" id="PS50262"/>
    </source>
</evidence>
<evidence type="ECO:0000256" key="13">
    <source>
        <dbReference type="RuleBase" id="RU000688"/>
    </source>
</evidence>
<protein>
    <recommendedName>
        <fullName evidence="14">Olfactory receptor</fullName>
    </recommendedName>
</protein>
<dbReference type="GO" id="GO:0004930">
    <property type="term" value="F:G protein-coupled receptor activity"/>
    <property type="evidence" value="ECO:0007669"/>
    <property type="project" value="UniProtKB-KW"/>
</dbReference>
<dbReference type="PANTHER" id="PTHR24242">
    <property type="entry name" value="G-PROTEIN COUPLED RECEPTOR"/>
    <property type="match status" value="1"/>
</dbReference>
<evidence type="ECO:0000256" key="9">
    <source>
        <dbReference type="ARBA" id="ARBA00023157"/>
    </source>
</evidence>
<keyword evidence="3 14" id="KW-0716">Sensory transduction</keyword>
<feature type="transmembrane region" description="Helical" evidence="14">
    <location>
        <begin position="20"/>
        <end position="42"/>
    </location>
</feature>
<organism evidence="16 17">
    <name type="scientific">Pyxicephalus adspersus</name>
    <name type="common">African bullfrog</name>
    <dbReference type="NCBI Taxonomy" id="30357"/>
    <lineage>
        <taxon>Eukaryota</taxon>
        <taxon>Metazoa</taxon>
        <taxon>Chordata</taxon>
        <taxon>Craniata</taxon>
        <taxon>Vertebrata</taxon>
        <taxon>Euteleostomi</taxon>
        <taxon>Amphibia</taxon>
        <taxon>Batrachia</taxon>
        <taxon>Anura</taxon>
        <taxon>Neobatrachia</taxon>
        <taxon>Ranoidea</taxon>
        <taxon>Pyxicephalidae</taxon>
        <taxon>Pyxicephalinae</taxon>
        <taxon>Pyxicephalus</taxon>
    </lineage>
</organism>
<keyword evidence="17" id="KW-1185">Reference proteome</keyword>
<feature type="transmembrane region" description="Helical" evidence="14">
    <location>
        <begin position="268"/>
        <end position="287"/>
    </location>
</feature>
<dbReference type="PROSITE" id="PS00237">
    <property type="entry name" value="G_PROTEIN_RECEP_F1_1"/>
    <property type="match status" value="1"/>
</dbReference>
<dbReference type="GO" id="GO:0005886">
    <property type="term" value="C:plasma membrane"/>
    <property type="evidence" value="ECO:0007669"/>
    <property type="project" value="UniProtKB-SubCell"/>
</dbReference>
<feature type="transmembrane region" description="Helical" evidence="14">
    <location>
        <begin position="134"/>
        <end position="153"/>
    </location>
</feature>
<dbReference type="InterPro" id="IPR050939">
    <property type="entry name" value="Olfactory_GPCR1"/>
</dbReference>
<keyword evidence="7 13" id="KW-0297">G-protein coupled receptor</keyword>
<evidence type="ECO:0000256" key="4">
    <source>
        <dbReference type="ARBA" id="ARBA00022692"/>
    </source>
</evidence>
<evidence type="ECO:0000256" key="7">
    <source>
        <dbReference type="ARBA" id="ARBA00023040"/>
    </source>
</evidence>
<feature type="domain" description="G-protein coupled receptors family 1 profile" evidence="15">
    <location>
        <begin position="36"/>
        <end position="285"/>
    </location>
</feature>
<feature type="transmembrane region" description="Helical" evidence="14">
    <location>
        <begin position="197"/>
        <end position="221"/>
    </location>
</feature>
<keyword evidence="5 14" id="KW-0552">Olfaction</keyword>
<comment type="similarity">
    <text evidence="13">Belongs to the G-protein coupled receptor 1 family.</text>
</comment>
<dbReference type="InterPro" id="IPR000725">
    <property type="entry name" value="Olfact_rcpt"/>
</dbReference>
<keyword evidence="2 14" id="KW-1003">Cell membrane</keyword>
<dbReference type="Proteomes" id="UP001181693">
    <property type="component" value="Unassembled WGS sequence"/>
</dbReference>
<comment type="subcellular location">
    <subcellularLocation>
        <location evidence="1 14">Cell membrane</location>
        <topology evidence="1 14">Multi-pass membrane protein</topology>
    </subcellularLocation>
</comment>
<feature type="transmembrane region" description="Helical" evidence="14">
    <location>
        <begin position="233"/>
        <end position="256"/>
    </location>
</feature>
<reference evidence="16" key="1">
    <citation type="thesis" date="2020" institute="ProQuest LLC" country="789 East Eisenhower Parkway, Ann Arbor, MI, USA">
        <title>Comparative Genomics and Chromosome Evolution.</title>
        <authorList>
            <person name="Mudd A.B."/>
        </authorList>
    </citation>
    <scope>NUCLEOTIDE SEQUENCE</scope>
    <source>
        <strain evidence="16">1538</strain>
        <tissue evidence="16">Blood</tissue>
    </source>
</reference>
<dbReference type="Pfam" id="PF13853">
    <property type="entry name" value="7tm_4"/>
    <property type="match status" value="1"/>
</dbReference>
<evidence type="ECO:0000256" key="1">
    <source>
        <dbReference type="ARBA" id="ARBA00004651"/>
    </source>
</evidence>
<dbReference type="GO" id="GO:0004984">
    <property type="term" value="F:olfactory receptor activity"/>
    <property type="evidence" value="ECO:0007669"/>
    <property type="project" value="InterPro"/>
</dbReference>
<dbReference type="SUPFAM" id="SSF81321">
    <property type="entry name" value="Family A G protein-coupled receptor-like"/>
    <property type="match status" value="1"/>
</dbReference>
<dbReference type="InterPro" id="IPR017452">
    <property type="entry name" value="GPCR_Rhodpsn_7TM"/>
</dbReference>
<sequence>MNNISTVLILGFPNLHDCRYLLFYLLLLAFCVSICGNVFLIMMVSHDKNLKSPMYFFLSQLSICDILLSIDSVPNTLVVVLKEGGSMSLAGCILQYTFFVISECSECLLLTVMSYDRYLAICNPLHYASMMGDGLCKVLSFMCWTLSIFYSLVLSSSISSLYFCGPNTIDHFFCDLDPILKLSCSDVFFIQIEAKVLSIPAVVCPFLFIIVSYIYIVIAVLNISSISGRQKAFLTCSSHLTVVCLYYGTVIAVYIFPAPLQSLTLNKSFTMIYATVTPSLNPIVYSLRNKDIMEALARFVGKMPMPFMWPRGLNHVTP</sequence>
<evidence type="ECO:0000313" key="16">
    <source>
        <dbReference type="EMBL" id="DBA29688.1"/>
    </source>
</evidence>
<dbReference type="AlphaFoldDB" id="A0AAV3AVU5"/>
<dbReference type="Gene3D" id="1.20.1070.10">
    <property type="entry name" value="Rhodopsin 7-helix transmembrane proteins"/>
    <property type="match status" value="1"/>
</dbReference>
<evidence type="ECO:0000256" key="3">
    <source>
        <dbReference type="ARBA" id="ARBA00022606"/>
    </source>
</evidence>
<keyword evidence="8 14" id="KW-0472">Membrane</keyword>
<dbReference type="PROSITE" id="PS50262">
    <property type="entry name" value="G_PROTEIN_RECEP_F1_2"/>
    <property type="match status" value="1"/>
</dbReference>
<keyword evidence="4 13" id="KW-0812">Transmembrane</keyword>
<proteinExistence type="inferred from homology"/>
<evidence type="ECO:0000256" key="12">
    <source>
        <dbReference type="ARBA" id="ARBA00023224"/>
    </source>
</evidence>
<keyword evidence="10 13" id="KW-0675">Receptor</keyword>
<dbReference type="InterPro" id="IPR000276">
    <property type="entry name" value="GPCR_Rhodpsn"/>
</dbReference>
<dbReference type="PRINTS" id="PR00245">
    <property type="entry name" value="OLFACTORYR"/>
</dbReference>
<gene>
    <name evidence="16" type="ORF">GDO54_005751</name>
</gene>
<evidence type="ECO:0000256" key="14">
    <source>
        <dbReference type="RuleBase" id="RU363047"/>
    </source>
</evidence>
<evidence type="ECO:0000256" key="10">
    <source>
        <dbReference type="ARBA" id="ARBA00023170"/>
    </source>
</evidence>
<evidence type="ECO:0000256" key="11">
    <source>
        <dbReference type="ARBA" id="ARBA00023180"/>
    </source>
</evidence>
<keyword evidence="6 14" id="KW-1133">Transmembrane helix</keyword>
<comment type="caution">
    <text evidence="16">The sequence shown here is derived from an EMBL/GenBank/DDBJ whole genome shotgun (WGS) entry which is preliminary data.</text>
</comment>
<dbReference type="FunFam" id="1.20.1070.10:FF:000010">
    <property type="entry name" value="Olfactory receptor"/>
    <property type="match status" value="1"/>
</dbReference>
<dbReference type="EMBL" id="DYDO01000002">
    <property type="protein sequence ID" value="DBA29688.1"/>
    <property type="molecule type" value="Genomic_DNA"/>
</dbReference>
<dbReference type="PRINTS" id="PR00237">
    <property type="entry name" value="GPCRRHODOPSN"/>
</dbReference>
<accession>A0AAV3AVU5</accession>
<dbReference type="SMART" id="SM01381">
    <property type="entry name" value="7TM_GPCR_Srsx"/>
    <property type="match status" value="1"/>
</dbReference>